<dbReference type="InterPro" id="IPR011004">
    <property type="entry name" value="Trimer_LpxA-like_sf"/>
</dbReference>
<dbReference type="Pfam" id="PF00132">
    <property type="entry name" value="Hexapep"/>
    <property type="match status" value="1"/>
</dbReference>
<accession>A0AA86J7Q6</accession>
<dbReference type="InterPro" id="IPR001451">
    <property type="entry name" value="Hexapep"/>
</dbReference>
<dbReference type="Proteomes" id="UP000682928">
    <property type="component" value="Chromosome"/>
</dbReference>
<gene>
    <name evidence="1" type="ORF">ENKO_15930</name>
</gene>
<dbReference type="EMBL" id="AP024590">
    <property type="protein sequence ID" value="BCU54999.1"/>
    <property type="molecule type" value="Genomic_DNA"/>
</dbReference>
<proteinExistence type="predicted"/>
<name>A0AA86J7Q6_9ENTR</name>
<dbReference type="SUPFAM" id="SSF51161">
    <property type="entry name" value="Trimeric LpxA-like enzymes"/>
    <property type="match status" value="1"/>
</dbReference>
<evidence type="ECO:0000313" key="2">
    <source>
        <dbReference type="Proteomes" id="UP000682928"/>
    </source>
</evidence>
<evidence type="ECO:0000313" key="1">
    <source>
        <dbReference type="EMBL" id="BCU54999.1"/>
    </source>
</evidence>
<dbReference type="AlphaFoldDB" id="A0AA86J7Q6"/>
<sequence length="74" mass="8333">MKMIESGIRDVEQGQNVKVVMPVNLYECRLGDDVFIGPFVEIQKGCVIGDKTRAGKRRICWQSRQAFETSVSIA</sequence>
<reference evidence="1" key="1">
    <citation type="submission" date="2021-04" db="EMBL/GenBank/DDBJ databases">
        <title>Difference and commonality of drug resistance evolution in various bacteria. and drug sensitivity profiles.</title>
        <authorList>
            <person name="Maeda T."/>
            <person name="Shibai A."/>
            <person name="Kawada K."/>
            <person name="Kotani H."/>
            <person name="Tarusawa Y."/>
            <person name="Tanabe K."/>
            <person name="Furusawa C."/>
        </authorList>
    </citation>
    <scope>NUCLEOTIDE SEQUENCE</scope>
    <source>
        <strain evidence="1">JCM 8580</strain>
    </source>
</reference>
<protein>
    <submittedName>
        <fullName evidence="1">Uncharacterized protein</fullName>
    </submittedName>
</protein>
<dbReference type="Gene3D" id="2.160.10.10">
    <property type="entry name" value="Hexapeptide repeat proteins"/>
    <property type="match status" value="1"/>
</dbReference>
<organism evidence="1 2">
    <name type="scientific">Enterobacter kobei</name>
    <dbReference type="NCBI Taxonomy" id="208224"/>
    <lineage>
        <taxon>Bacteria</taxon>
        <taxon>Pseudomonadati</taxon>
        <taxon>Pseudomonadota</taxon>
        <taxon>Gammaproteobacteria</taxon>
        <taxon>Enterobacterales</taxon>
        <taxon>Enterobacteriaceae</taxon>
        <taxon>Enterobacter</taxon>
        <taxon>Enterobacter cloacae complex</taxon>
    </lineage>
</organism>